<dbReference type="SUPFAM" id="SSF55729">
    <property type="entry name" value="Acyl-CoA N-acyltransferases (Nat)"/>
    <property type="match status" value="1"/>
</dbReference>
<dbReference type="GO" id="GO:0008080">
    <property type="term" value="F:N-acetyltransferase activity"/>
    <property type="evidence" value="ECO:0007669"/>
    <property type="project" value="InterPro"/>
</dbReference>
<evidence type="ECO:0000256" key="2">
    <source>
        <dbReference type="ARBA" id="ARBA00023315"/>
    </source>
</evidence>
<dbReference type="PROSITE" id="PS51186">
    <property type="entry name" value="GNAT"/>
    <property type="match status" value="1"/>
</dbReference>
<feature type="domain" description="N-acetyltransferase" evidence="3">
    <location>
        <begin position="2"/>
        <end position="147"/>
    </location>
</feature>
<dbReference type="NCBIfam" id="TIGR01575">
    <property type="entry name" value="rimI"/>
    <property type="match status" value="1"/>
</dbReference>
<dbReference type="Pfam" id="PF00583">
    <property type="entry name" value="Acetyltransf_1"/>
    <property type="match status" value="1"/>
</dbReference>
<dbReference type="InterPro" id="IPR000182">
    <property type="entry name" value="GNAT_dom"/>
</dbReference>
<accession>A0A6J6WBD1</accession>
<dbReference type="InterPro" id="IPR016181">
    <property type="entry name" value="Acyl_CoA_acyltransferase"/>
</dbReference>
<dbReference type="InterPro" id="IPR006464">
    <property type="entry name" value="AcTrfase_RimI/Ard1"/>
</dbReference>
<gene>
    <name evidence="4" type="ORF">UFOPK2958_00523</name>
</gene>
<dbReference type="AlphaFoldDB" id="A0A6J6WBD1"/>
<dbReference type="InterPro" id="IPR050832">
    <property type="entry name" value="Bact_Acetyltransf"/>
</dbReference>
<reference evidence="4" key="1">
    <citation type="submission" date="2020-05" db="EMBL/GenBank/DDBJ databases">
        <authorList>
            <person name="Chiriac C."/>
            <person name="Salcher M."/>
            <person name="Ghai R."/>
            <person name="Kavagutti S V."/>
        </authorList>
    </citation>
    <scope>NUCLEOTIDE SEQUENCE</scope>
</reference>
<organism evidence="4">
    <name type="scientific">freshwater metagenome</name>
    <dbReference type="NCBI Taxonomy" id="449393"/>
    <lineage>
        <taxon>unclassified sequences</taxon>
        <taxon>metagenomes</taxon>
        <taxon>ecological metagenomes</taxon>
    </lineage>
</organism>
<keyword evidence="2" id="KW-0012">Acyltransferase</keyword>
<dbReference type="EMBL" id="CAFAAB010000043">
    <property type="protein sequence ID" value="CAB4780795.1"/>
    <property type="molecule type" value="Genomic_DNA"/>
</dbReference>
<evidence type="ECO:0000313" key="4">
    <source>
        <dbReference type="EMBL" id="CAB4780795.1"/>
    </source>
</evidence>
<dbReference type="CDD" id="cd04301">
    <property type="entry name" value="NAT_SF"/>
    <property type="match status" value="1"/>
</dbReference>
<name>A0A6J6WBD1_9ZZZZ</name>
<dbReference type="PANTHER" id="PTHR43877">
    <property type="entry name" value="AMINOALKYLPHOSPHONATE N-ACETYLTRANSFERASE-RELATED-RELATED"/>
    <property type="match status" value="1"/>
</dbReference>
<proteinExistence type="predicted"/>
<evidence type="ECO:0000256" key="1">
    <source>
        <dbReference type="ARBA" id="ARBA00022679"/>
    </source>
</evidence>
<dbReference type="Gene3D" id="3.40.630.30">
    <property type="match status" value="1"/>
</dbReference>
<evidence type="ECO:0000259" key="3">
    <source>
        <dbReference type="PROSITE" id="PS51186"/>
    </source>
</evidence>
<dbReference type="PANTHER" id="PTHR43877:SF2">
    <property type="entry name" value="AMINOALKYLPHOSPHONATE N-ACETYLTRANSFERASE-RELATED"/>
    <property type="match status" value="1"/>
</dbReference>
<keyword evidence="1" id="KW-0808">Transferase</keyword>
<protein>
    <submittedName>
        <fullName evidence="4">Unannotated protein</fullName>
    </submittedName>
</protein>
<sequence>MWPVRLAEVRDISDLLLIEEAQFPEPWSRRMLREEIENGATRRYTVVEEGGRVVGVLGLMFIEDDAHINTIATAPDMERRGIGRTLLDDGLAAAIQRGSTRMTLEVAVGNEAARAFYAEYGFAPLGIRKQYYQKTGEDALVLVKYLPGD</sequence>